<dbReference type="AlphaFoldDB" id="A0A542EP78"/>
<sequence length="90" mass="9919">MKVLAWLAFPLVATLLAMCWAGWRGWRSREPRRSGGPFASVDEFRRFNAALSAPGPRATPERRRGLGRRNHQPVSEDRGSGSTKIAGQGS</sequence>
<proteinExistence type="predicted"/>
<evidence type="ECO:0000313" key="2">
    <source>
        <dbReference type="EMBL" id="TQJ17172.1"/>
    </source>
</evidence>
<dbReference type="Proteomes" id="UP000316298">
    <property type="component" value="Unassembled WGS sequence"/>
</dbReference>
<feature type="region of interest" description="Disordered" evidence="1">
    <location>
        <begin position="50"/>
        <end position="90"/>
    </location>
</feature>
<dbReference type="RefSeq" id="WP_141853417.1">
    <property type="nucleotide sequence ID" value="NZ_BAAAKA010000037.1"/>
</dbReference>
<dbReference type="EMBL" id="VFMM01000001">
    <property type="protein sequence ID" value="TQJ17172.1"/>
    <property type="molecule type" value="Genomic_DNA"/>
</dbReference>
<dbReference type="OrthoDB" id="3830052at2"/>
<name>A0A542EP78_9ACTN</name>
<reference evidence="2 3" key="1">
    <citation type="submission" date="2019-06" db="EMBL/GenBank/DDBJ databases">
        <title>Sequencing the genomes of 1000 actinobacteria strains.</title>
        <authorList>
            <person name="Klenk H.-P."/>
        </authorList>
    </citation>
    <scope>NUCLEOTIDE SEQUENCE [LARGE SCALE GENOMIC DNA]</scope>
    <source>
        <strain evidence="2 3">DSM 17305</strain>
    </source>
</reference>
<evidence type="ECO:0000313" key="3">
    <source>
        <dbReference type="Proteomes" id="UP000316298"/>
    </source>
</evidence>
<feature type="compositionally biased region" description="Polar residues" evidence="1">
    <location>
        <begin position="80"/>
        <end position="90"/>
    </location>
</feature>
<accession>A0A542EP78</accession>
<comment type="caution">
    <text evidence="2">The sequence shown here is derived from an EMBL/GenBank/DDBJ whole genome shotgun (WGS) entry which is preliminary data.</text>
</comment>
<gene>
    <name evidence="2" type="ORF">FB475_1286</name>
</gene>
<protein>
    <submittedName>
        <fullName evidence="2">Uncharacterized protein</fullName>
    </submittedName>
</protein>
<organism evidence="2 3">
    <name type="scientific">Kribbella jejuensis</name>
    <dbReference type="NCBI Taxonomy" id="236068"/>
    <lineage>
        <taxon>Bacteria</taxon>
        <taxon>Bacillati</taxon>
        <taxon>Actinomycetota</taxon>
        <taxon>Actinomycetes</taxon>
        <taxon>Propionibacteriales</taxon>
        <taxon>Kribbellaceae</taxon>
        <taxon>Kribbella</taxon>
    </lineage>
</organism>
<evidence type="ECO:0000256" key="1">
    <source>
        <dbReference type="SAM" id="MobiDB-lite"/>
    </source>
</evidence>
<keyword evidence="3" id="KW-1185">Reference proteome</keyword>